<evidence type="ECO:0000259" key="9">
    <source>
        <dbReference type="Pfam" id="PF20239"/>
    </source>
</evidence>
<protein>
    <recommendedName>
        <fullName evidence="6">RNA polymerase sigma factor</fullName>
    </recommendedName>
</protein>
<sequence>MEAAKIVATLTRVVGDVGMAEDLAQEALVEALVQWPHAGVPRNAGAWLTTVAKRKAIDQWRRQESLDAKYAVLARELETHLDEPAWDPDRIDDDVLRLMFISAHPVLPRESRIVLTLRVVGGLTTEEIARAFLTSKATIAARITRAKKTLAAAEVPFEVPPRDEYPQRLSAVLAVIYLIYNEGYSASFGQRWIRDELCSEALRLGRVLAALTDDQPEVHGLVALMEFQSSRFAARTDADGRAILLEDQNRAKWDRAQIQRGVAELQKAADAVQRRGTGWGPYALQAALAECHAVAPTAGDTDWARIVTLYDGLIQVARSPVVELNRAVAVAMAAGPAEALAIVDGITGLEDSYLLPSVRGELLARSGRHDEAAEEFDRAAKLTDNERERDVLTDKAARARSG</sequence>
<evidence type="ECO:0000313" key="10">
    <source>
        <dbReference type="EMBL" id="MCZ8382490.1"/>
    </source>
</evidence>
<organism evidence="10 11">
    <name type="scientific">Mycobacterium hippophais</name>
    <dbReference type="NCBI Taxonomy" id="3016340"/>
    <lineage>
        <taxon>Bacteria</taxon>
        <taxon>Bacillati</taxon>
        <taxon>Actinomycetota</taxon>
        <taxon>Actinomycetes</taxon>
        <taxon>Mycobacteriales</taxon>
        <taxon>Mycobacteriaceae</taxon>
        <taxon>Mycobacterium</taxon>
    </lineage>
</organism>
<evidence type="ECO:0000259" key="8">
    <source>
        <dbReference type="Pfam" id="PF08281"/>
    </source>
</evidence>
<evidence type="ECO:0000256" key="5">
    <source>
        <dbReference type="ARBA" id="ARBA00023163"/>
    </source>
</evidence>
<dbReference type="InterPro" id="IPR013325">
    <property type="entry name" value="RNA_pol_sigma_r2"/>
</dbReference>
<dbReference type="Gene3D" id="1.10.10.10">
    <property type="entry name" value="Winged helix-like DNA-binding domain superfamily/Winged helix DNA-binding domain"/>
    <property type="match status" value="1"/>
</dbReference>
<keyword evidence="11" id="KW-1185">Reference proteome</keyword>
<comment type="caution">
    <text evidence="10">The sequence shown here is derived from an EMBL/GenBank/DDBJ whole genome shotgun (WGS) entry which is preliminary data.</text>
</comment>
<dbReference type="InterPro" id="IPR014284">
    <property type="entry name" value="RNA_pol_sigma-70_dom"/>
</dbReference>
<evidence type="ECO:0000256" key="1">
    <source>
        <dbReference type="ARBA" id="ARBA00010641"/>
    </source>
</evidence>
<dbReference type="Pfam" id="PF20239">
    <property type="entry name" value="DUF6596"/>
    <property type="match status" value="1"/>
</dbReference>
<dbReference type="Proteomes" id="UP001142153">
    <property type="component" value="Unassembled WGS sequence"/>
</dbReference>
<evidence type="ECO:0000259" key="7">
    <source>
        <dbReference type="Pfam" id="PF04542"/>
    </source>
</evidence>
<keyword evidence="4 6" id="KW-0238">DNA-binding</keyword>
<dbReference type="Pfam" id="PF04542">
    <property type="entry name" value="Sigma70_r2"/>
    <property type="match status" value="1"/>
</dbReference>
<feature type="domain" description="RNA polymerase sigma factor 70 region 4 type 2" evidence="8">
    <location>
        <begin position="99"/>
        <end position="150"/>
    </location>
</feature>
<dbReference type="InterPro" id="IPR013324">
    <property type="entry name" value="RNA_pol_sigma_r3/r4-like"/>
</dbReference>
<dbReference type="InterPro" id="IPR036388">
    <property type="entry name" value="WH-like_DNA-bd_sf"/>
</dbReference>
<dbReference type="NCBIfam" id="TIGR02937">
    <property type="entry name" value="sigma70-ECF"/>
    <property type="match status" value="1"/>
</dbReference>
<feature type="domain" description="RNA polymerase sigma-70 region 2" evidence="7">
    <location>
        <begin position="6"/>
        <end position="64"/>
    </location>
</feature>
<dbReference type="InterPro" id="IPR046531">
    <property type="entry name" value="DUF6596"/>
</dbReference>
<dbReference type="EMBL" id="JAPZPY010000017">
    <property type="protein sequence ID" value="MCZ8382490.1"/>
    <property type="molecule type" value="Genomic_DNA"/>
</dbReference>
<dbReference type="PROSITE" id="PS01063">
    <property type="entry name" value="SIGMA70_ECF"/>
    <property type="match status" value="1"/>
</dbReference>
<dbReference type="RefSeq" id="WP_269896950.1">
    <property type="nucleotide sequence ID" value="NZ_JAPZPY010000017.1"/>
</dbReference>
<name>A0ABT4Q161_9MYCO</name>
<dbReference type="InterPro" id="IPR013249">
    <property type="entry name" value="RNA_pol_sigma70_r4_t2"/>
</dbReference>
<dbReference type="InterPro" id="IPR007627">
    <property type="entry name" value="RNA_pol_sigma70_r2"/>
</dbReference>
<keyword evidence="2 6" id="KW-0805">Transcription regulation</keyword>
<evidence type="ECO:0000256" key="6">
    <source>
        <dbReference type="RuleBase" id="RU000716"/>
    </source>
</evidence>
<dbReference type="Gene3D" id="1.10.1740.10">
    <property type="match status" value="1"/>
</dbReference>
<evidence type="ECO:0000313" key="11">
    <source>
        <dbReference type="Proteomes" id="UP001142153"/>
    </source>
</evidence>
<reference evidence="10" key="1">
    <citation type="submission" date="2022-12" db="EMBL/GenBank/DDBJ databases">
        <authorList>
            <person name="Deng Y."/>
            <person name="Zhang Y.-Q."/>
        </authorList>
    </citation>
    <scope>NUCLEOTIDE SEQUENCE</scope>
    <source>
        <strain evidence="10">CPCC 205372</strain>
    </source>
</reference>
<feature type="domain" description="DUF6596" evidence="9">
    <location>
        <begin position="168"/>
        <end position="269"/>
    </location>
</feature>
<evidence type="ECO:0000256" key="2">
    <source>
        <dbReference type="ARBA" id="ARBA00023015"/>
    </source>
</evidence>
<evidence type="ECO:0000256" key="3">
    <source>
        <dbReference type="ARBA" id="ARBA00023082"/>
    </source>
</evidence>
<dbReference type="Pfam" id="PF08281">
    <property type="entry name" value="Sigma70_r4_2"/>
    <property type="match status" value="1"/>
</dbReference>
<dbReference type="PANTHER" id="PTHR47756:SF2">
    <property type="entry name" value="BLL6612 PROTEIN"/>
    <property type="match status" value="1"/>
</dbReference>
<gene>
    <name evidence="10" type="ORF">O6P37_26835</name>
</gene>
<dbReference type="PANTHER" id="PTHR47756">
    <property type="entry name" value="BLL6612 PROTEIN-RELATED"/>
    <property type="match status" value="1"/>
</dbReference>
<keyword evidence="3 6" id="KW-0731">Sigma factor</keyword>
<comment type="similarity">
    <text evidence="1 6">Belongs to the sigma-70 factor family. ECF subfamily.</text>
</comment>
<dbReference type="InterPro" id="IPR000838">
    <property type="entry name" value="RNA_pol_sigma70_ECF_CS"/>
</dbReference>
<dbReference type="SUPFAM" id="SSF88659">
    <property type="entry name" value="Sigma3 and sigma4 domains of RNA polymerase sigma factors"/>
    <property type="match status" value="1"/>
</dbReference>
<keyword evidence="5 6" id="KW-0804">Transcription</keyword>
<dbReference type="SUPFAM" id="SSF88946">
    <property type="entry name" value="Sigma2 domain of RNA polymerase sigma factors"/>
    <property type="match status" value="1"/>
</dbReference>
<proteinExistence type="inferred from homology"/>
<accession>A0ABT4Q161</accession>
<evidence type="ECO:0000256" key="4">
    <source>
        <dbReference type="ARBA" id="ARBA00023125"/>
    </source>
</evidence>